<feature type="coiled-coil region" evidence="1">
    <location>
        <begin position="323"/>
        <end position="407"/>
    </location>
</feature>
<dbReference type="InterPro" id="IPR027417">
    <property type="entry name" value="P-loop_NTPase"/>
</dbReference>
<keyword evidence="1" id="KW-0175">Coiled coil</keyword>
<dbReference type="Gene3D" id="3.40.50.300">
    <property type="entry name" value="P-loop containing nucleotide triphosphate hydrolases"/>
    <property type="match status" value="1"/>
</dbReference>
<evidence type="ECO:0000313" key="2">
    <source>
        <dbReference type="EMBL" id="KJD42383.1"/>
    </source>
</evidence>
<name>A0A0D7WUJ3_9BACL</name>
<dbReference type="AlphaFoldDB" id="A0A0D7WUJ3"/>
<dbReference type="OrthoDB" id="9784297at2"/>
<dbReference type="EMBL" id="JTHP01000128">
    <property type="protein sequence ID" value="KJD42383.1"/>
    <property type="molecule type" value="Genomic_DNA"/>
</dbReference>
<keyword evidence="3" id="KW-1185">Reference proteome</keyword>
<feature type="coiled-coil region" evidence="1">
    <location>
        <begin position="234"/>
        <end position="261"/>
    </location>
</feature>
<gene>
    <name evidence="2" type="ORF">QD47_28505</name>
</gene>
<proteinExistence type="predicted"/>
<organism evidence="2 3">
    <name type="scientific">Paenibacillus terrae</name>
    <dbReference type="NCBI Taxonomy" id="159743"/>
    <lineage>
        <taxon>Bacteria</taxon>
        <taxon>Bacillati</taxon>
        <taxon>Bacillota</taxon>
        <taxon>Bacilli</taxon>
        <taxon>Bacillales</taxon>
        <taxon>Paenibacillaceae</taxon>
        <taxon>Paenibacillus</taxon>
    </lineage>
</organism>
<dbReference type="Proteomes" id="UP000032534">
    <property type="component" value="Unassembled WGS sequence"/>
</dbReference>
<evidence type="ECO:0000256" key="1">
    <source>
        <dbReference type="SAM" id="Coils"/>
    </source>
</evidence>
<dbReference type="PATRIC" id="fig|159743.3.peg.6363"/>
<evidence type="ECO:0000313" key="3">
    <source>
        <dbReference type="Proteomes" id="UP000032534"/>
    </source>
</evidence>
<accession>A0A0D7WUJ3</accession>
<protein>
    <recommendedName>
        <fullName evidence="4">Rad50/SbcC-type AAA domain-containing protein</fullName>
    </recommendedName>
</protein>
<comment type="caution">
    <text evidence="2">The sequence shown here is derived from an EMBL/GenBank/DDBJ whole genome shotgun (WGS) entry which is preliminary data.</text>
</comment>
<reference evidence="2 3" key="1">
    <citation type="submission" date="2014-11" db="EMBL/GenBank/DDBJ databases">
        <title>Draft Genome Sequences of Paenibacillus polymyxa NRRL B-30509 and Paenibacillus terrae NRRL B-30644, Strains from a Poultry Environment that Produce Tridecaptin A and Paenicidins.</title>
        <authorList>
            <person name="van Belkum M.J."/>
            <person name="Lohans C.T."/>
            <person name="Vederas J.C."/>
        </authorList>
    </citation>
    <scope>NUCLEOTIDE SEQUENCE [LARGE SCALE GENOMIC DNA]</scope>
    <source>
        <strain evidence="2 3">NRRL B-30644</strain>
    </source>
</reference>
<dbReference type="RefSeq" id="WP_044649301.1">
    <property type="nucleotide sequence ID" value="NZ_JTHP01000128.1"/>
</dbReference>
<evidence type="ECO:0008006" key="4">
    <source>
        <dbReference type="Google" id="ProtNLM"/>
    </source>
</evidence>
<sequence>MERLLIKKLIVISDVEESSKEISFLEGLNLIIGENKTGKSSLIKSIFYSLGCELIFEDDWKNLVQKYVLFFDYGEKKYCTIREKENIKLFNIVNESKFIVLSDNKSYHEFCMALMQELDVSMDCLTINGLEVSITTPLLFRFQYIDQDSGWSKIGESFSNMKYIKDWKGNTNKYVVGYQENKYYKEKNNILKINKTIQELIIKLKYFNELLKTIQMNIEVSNTENNIILENSQVKLAFSELDNLERRKIKLEESISELKNIEYEKNLQLATLKEYIKELDKDHTYAMTQEEKIICPTCGTVHNNKVIDRLEIVKDIQSGNELIKQIRNELKELDFKISGLLEEKNQVNKRYSFLKRQIERSKELATVANTFRNEGKQEIVFTGKLERDKIMKLIIEEERNVKKIKEKIKEFNSPERRNKILTDLKTTYEGILKELNIPLKTLKLKDFVQELTKTGSEKPRIIYAYHVALYLYNLDRMVSPFNFLVIDTPNQQGQDWKNLKSIDEVLGYLLDKRGQVIIGTERETGYEEEASIVIRLMQERRTLNKKDYTSHIELFRNLEKLES</sequence>